<evidence type="ECO:0008006" key="3">
    <source>
        <dbReference type="Google" id="ProtNLM"/>
    </source>
</evidence>
<keyword evidence="2" id="KW-1185">Reference proteome</keyword>
<proteinExistence type="predicted"/>
<comment type="caution">
    <text evidence="1">The sequence shown here is derived from an EMBL/GenBank/DDBJ whole genome shotgun (WGS) entry which is preliminary data.</text>
</comment>
<evidence type="ECO:0000313" key="2">
    <source>
        <dbReference type="Proteomes" id="UP001499990"/>
    </source>
</evidence>
<evidence type="ECO:0000313" key="1">
    <source>
        <dbReference type="EMBL" id="GAA3373542.1"/>
    </source>
</evidence>
<sequence length="65" mass="7000">MFGRHCPGWLGTLGKYVKPGASTRCSVSVSPRPDAEIPALTARMARASNPRGTTAMWVRDQLDGL</sequence>
<organism evidence="1 2">
    <name type="scientific">Streptomyces sannanensis</name>
    <dbReference type="NCBI Taxonomy" id="285536"/>
    <lineage>
        <taxon>Bacteria</taxon>
        <taxon>Bacillati</taxon>
        <taxon>Actinomycetota</taxon>
        <taxon>Actinomycetes</taxon>
        <taxon>Kitasatosporales</taxon>
        <taxon>Streptomycetaceae</taxon>
        <taxon>Streptomyces</taxon>
    </lineage>
</organism>
<gene>
    <name evidence="1" type="ORF">GCM10020367_33880</name>
</gene>
<accession>A0ABP6SCN9</accession>
<protein>
    <recommendedName>
        <fullName evidence="3">CopG family transcriptional regulator</fullName>
    </recommendedName>
</protein>
<dbReference type="Proteomes" id="UP001499990">
    <property type="component" value="Unassembled WGS sequence"/>
</dbReference>
<reference evidence="2" key="1">
    <citation type="journal article" date="2019" name="Int. J. Syst. Evol. Microbiol.">
        <title>The Global Catalogue of Microorganisms (GCM) 10K type strain sequencing project: providing services to taxonomists for standard genome sequencing and annotation.</title>
        <authorList>
            <consortium name="The Broad Institute Genomics Platform"/>
            <consortium name="The Broad Institute Genome Sequencing Center for Infectious Disease"/>
            <person name="Wu L."/>
            <person name="Ma J."/>
        </authorList>
    </citation>
    <scope>NUCLEOTIDE SEQUENCE [LARGE SCALE GENOMIC DNA]</scope>
    <source>
        <strain evidence="2">JCM 9651</strain>
    </source>
</reference>
<name>A0ABP6SCN9_9ACTN</name>
<dbReference type="EMBL" id="BAAAYL010000001">
    <property type="protein sequence ID" value="GAA3373542.1"/>
    <property type="molecule type" value="Genomic_DNA"/>
</dbReference>